<dbReference type="PANTHER" id="PTHR30055:SF234">
    <property type="entry name" value="HTH-TYPE TRANSCRIPTIONAL REGULATOR BETI"/>
    <property type="match status" value="1"/>
</dbReference>
<dbReference type="Proteomes" id="UP000236416">
    <property type="component" value="Unassembled WGS sequence"/>
</dbReference>
<protein>
    <submittedName>
        <fullName evidence="6">TetR/AcrR family transcriptional regulator</fullName>
    </submittedName>
</protein>
<organism evidence="6 7">
    <name type="scientific">Chromobacterium sinusclupearum</name>
    <dbReference type="NCBI Taxonomy" id="2077146"/>
    <lineage>
        <taxon>Bacteria</taxon>
        <taxon>Pseudomonadati</taxon>
        <taxon>Pseudomonadota</taxon>
        <taxon>Betaproteobacteria</taxon>
        <taxon>Neisseriales</taxon>
        <taxon>Chromobacteriaceae</taxon>
        <taxon>Chromobacterium</taxon>
    </lineage>
</organism>
<comment type="caution">
    <text evidence="6">The sequence shown here is derived from an EMBL/GenBank/DDBJ whole genome shotgun (WGS) entry which is preliminary data.</text>
</comment>
<accession>A0A2K4MIR1</accession>
<dbReference type="PROSITE" id="PS50977">
    <property type="entry name" value="HTH_TETR_2"/>
    <property type="match status" value="1"/>
</dbReference>
<evidence type="ECO:0000256" key="4">
    <source>
        <dbReference type="PROSITE-ProRule" id="PRU00335"/>
    </source>
</evidence>
<evidence type="ECO:0000256" key="2">
    <source>
        <dbReference type="ARBA" id="ARBA00023125"/>
    </source>
</evidence>
<dbReference type="Gene3D" id="1.10.357.10">
    <property type="entry name" value="Tetracycline Repressor, domain 2"/>
    <property type="match status" value="1"/>
</dbReference>
<keyword evidence="3" id="KW-0804">Transcription</keyword>
<evidence type="ECO:0000313" key="7">
    <source>
        <dbReference type="Proteomes" id="UP000236416"/>
    </source>
</evidence>
<dbReference type="GO" id="GO:0003700">
    <property type="term" value="F:DNA-binding transcription factor activity"/>
    <property type="evidence" value="ECO:0007669"/>
    <property type="project" value="TreeGrafter"/>
</dbReference>
<evidence type="ECO:0000259" key="5">
    <source>
        <dbReference type="PROSITE" id="PS50977"/>
    </source>
</evidence>
<dbReference type="InterPro" id="IPR009057">
    <property type="entry name" value="Homeodomain-like_sf"/>
</dbReference>
<keyword evidence="7" id="KW-1185">Reference proteome</keyword>
<evidence type="ECO:0000256" key="3">
    <source>
        <dbReference type="ARBA" id="ARBA00023163"/>
    </source>
</evidence>
<gene>
    <name evidence="6" type="ORF">C2134_19490</name>
</gene>
<dbReference type="GO" id="GO:0000976">
    <property type="term" value="F:transcription cis-regulatory region binding"/>
    <property type="evidence" value="ECO:0007669"/>
    <property type="project" value="TreeGrafter"/>
</dbReference>
<feature type="DNA-binding region" description="H-T-H motif" evidence="4">
    <location>
        <begin position="40"/>
        <end position="59"/>
    </location>
</feature>
<keyword evidence="1" id="KW-0805">Transcription regulation</keyword>
<dbReference type="InterPro" id="IPR050109">
    <property type="entry name" value="HTH-type_TetR-like_transc_reg"/>
</dbReference>
<name>A0A2K4MIR1_9NEIS</name>
<dbReference type="InterPro" id="IPR001647">
    <property type="entry name" value="HTH_TetR"/>
</dbReference>
<dbReference type="InterPro" id="IPR041669">
    <property type="entry name" value="TetR_C_15"/>
</dbReference>
<feature type="domain" description="HTH tetR-type" evidence="5">
    <location>
        <begin position="17"/>
        <end position="77"/>
    </location>
</feature>
<dbReference type="PANTHER" id="PTHR30055">
    <property type="entry name" value="HTH-TYPE TRANSCRIPTIONAL REGULATOR RUTR"/>
    <property type="match status" value="1"/>
</dbReference>
<dbReference type="EMBL" id="PPTF01000094">
    <property type="protein sequence ID" value="POA96958.1"/>
    <property type="molecule type" value="Genomic_DNA"/>
</dbReference>
<evidence type="ECO:0000313" key="6">
    <source>
        <dbReference type="EMBL" id="POA96958.1"/>
    </source>
</evidence>
<reference evidence="6 7" key="1">
    <citation type="submission" date="2018-01" db="EMBL/GenBank/DDBJ databases">
        <title>Genomic Sequence of Chromobacterium MWU13-2610 from wild cranberry bogs within the Cape Cod National Seashore.</title>
        <authorList>
            <person name="O'Hara-Hanley K."/>
            <person name="Soby S."/>
            <person name="Harrison A."/>
        </authorList>
    </citation>
    <scope>NUCLEOTIDE SEQUENCE [LARGE SCALE GENOMIC DNA]</scope>
    <source>
        <strain evidence="6 7">MWU13-2610</strain>
    </source>
</reference>
<dbReference type="AlphaFoldDB" id="A0A2K4MIR1"/>
<dbReference type="PRINTS" id="PR00455">
    <property type="entry name" value="HTHTETR"/>
</dbReference>
<sequence>MHDIPQPRKAPRQNRSCHAVAAILEAAARILASDGYAAFNTNRVAELAGVGIGSLYQYFPNKQALVAALHRRHGEETLAALDAALAASDGRPPREQLAAMVAAALDLHRRELGLHRVLEREWPAFDEPPASNPQDAALSQRVAAWLQACGLEAGRAEVLLRMADSLVHGLLLDAGTPPAGLEQLITDALAGFLGLPAQPHP</sequence>
<proteinExistence type="predicted"/>
<dbReference type="Pfam" id="PF17918">
    <property type="entry name" value="TetR_C_15"/>
    <property type="match status" value="1"/>
</dbReference>
<keyword evidence="2 4" id="KW-0238">DNA-binding</keyword>
<dbReference type="RefSeq" id="WP_103321736.1">
    <property type="nucleotide sequence ID" value="NZ_PPTF01000094.1"/>
</dbReference>
<dbReference type="SUPFAM" id="SSF46689">
    <property type="entry name" value="Homeodomain-like"/>
    <property type="match status" value="1"/>
</dbReference>
<evidence type="ECO:0000256" key="1">
    <source>
        <dbReference type="ARBA" id="ARBA00023015"/>
    </source>
</evidence>
<dbReference type="Pfam" id="PF00440">
    <property type="entry name" value="TetR_N"/>
    <property type="match status" value="1"/>
</dbReference>